<comment type="pathway">
    <text evidence="3 7">Carbohydrate degradation; pentose phosphate pathway; D-ribulose 5-phosphate from D-glucose 6-phosphate (oxidative stage): step 2/3.</text>
</comment>
<dbReference type="PANTHER" id="PTHR11054:SF0">
    <property type="entry name" value="6-PHOSPHOGLUCONOLACTONASE"/>
    <property type="match status" value="1"/>
</dbReference>
<accession>A0ABW0MVY8</accession>
<evidence type="ECO:0000313" key="10">
    <source>
        <dbReference type="Proteomes" id="UP001595956"/>
    </source>
</evidence>
<dbReference type="Gene3D" id="3.40.50.1360">
    <property type="match status" value="1"/>
</dbReference>
<evidence type="ECO:0000256" key="7">
    <source>
        <dbReference type="RuleBase" id="RU365095"/>
    </source>
</evidence>
<dbReference type="InterPro" id="IPR037171">
    <property type="entry name" value="NagB/RpiA_transferase-like"/>
</dbReference>
<evidence type="ECO:0000256" key="3">
    <source>
        <dbReference type="ARBA" id="ARBA00004961"/>
    </source>
</evidence>
<evidence type="ECO:0000256" key="2">
    <source>
        <dbReference type="ARBA" id="ARBA00002681"/>
    </source>
</evidence>
<evidence type="ECO:0000256" key="5">
    <source>
        <dbReference type="ARBA" id="ARBA00013198"/>
    </source>
</evidence>
<dbReference type="EMBL" id="JBHSMD010000002">
    <property type="protein sequence ID" value="MFC5492494.1"/>
    <property type="molecule type" value="Genomic_DNA"/>
</dbReference>
<dbReference type="CDD" id="cd01400">
    <property type="entry name" value="6PGL"/>
    <property type="match status" value="1"/>
</dbReference>
<dbReference type="PANTHER" id="PTHR11054">
    <property type="entry name" value="6-PHOSPHOGLUCONOLACTONASE"/>
    <property type="match status" value="1"/>
</dbReference>
<dbReference type="RefSeq" id="WP_345170820.1">
    <property type="nucleotide sequence ID" value="NZ_BAABFQ010000003.1"/>
</dbReference>
<dbReference type="GO" id="GO:0017057">
    <property type="term" value="F:6-phosphogluconolactonase activity"/>
    <property type="evidence" value="ECO:0007669"/>
    <property type="project" value="UniProtKB-EC"/>
</dbReference>
<evidence type="ECO:0000256" key="1">
    <source>
        <dbReference type="ARBA" id="ARBA00000832"/>
    </source>
</evidence>
<evidence type="ECO:0000259" key="8">
    <source>
        <dbReference type="Pfam" id="PF01182"/>
    </source>
</evidence>
<dbReference type="InterPro" id="IPR039104">
    <property type="entry name" value="6PGL"/>
</dbReference>
<name>A0ABW0MVY8_9ACTN</name>
<organism evidence="9 10">
    <name type="scientific">Nocardioides caricicola</name>
    <dbReference type="NCBI Taxonomy" id="634770"/>
    <lineage>
        <taxon>Bacteria</taxon>
        <taxon>Bacillati</taxon>
        <taxon>Actinomycetota</taxon>
        <taxon>Actinomycetes</taxon>
        <taxon>Propionibacteriales</taxon>
        <taxon>Nocardioidaceae</taxon>
        <taxon>Nocardioides</taxon>
    </lineage>
</organism>
<sequence>MSTEPRVEVHETSSALATAVAGELLTRLADIQSAGRVPQISLTGGTIAEDIHRELARLSAASEVDWSKVVVWFGDERFVAPDSPDRNVGQARAAFLDAVGATQIHPMPSTADAADVDAGAAAYAATLREHGSGEFDVMMLGIGPDGHIASLFPGFPQLDVTDEVAVGVTGSPKPPPERISLTLAALNRSRSVWFLVAGSGKAPAVASALGGADVHEIPAAGVSGREETIWFLDREAASQL</sequence>
<evidence type="ECO:0000256" key="4">
    <source>
        <dbReference type="ARBA" id="ARBA00010662"/>
    </source>
</evidence>
<dbReference type="Proteomes" id="UP001595956">
    <property type="component" value="Unassembled WGS sequence"/>
</dbReference>
<dbReference type="EC" id="3.1.1.31" evidence="5 7"/>
<dbReference type="InterPro" id="IPR006148">
    <property type="entry name" value="Glc/Gal-6P_isomerase"/>
</dbReference>
<evidence type="ECO:0000313" key="9">
    <source>
        <dbReference type="EMBL" id="MFC5492494.1"/>
    </source>
</evidence>
<comment type="caution">
    <text evidence="9">The sequence shown here is derived from an EMBL/GenBank/DDBJ whole genome shotgun (WGS) entry which is preliminary data.</text>
</comment>
<dbReference type="Pfam" id="PF01182">
    <property type="entry name" value="Glucosamine_iso"/>
    <property type="match status" value="1"/>
</dbReference>
<proteinExistence type="inferred from homology"/>
<reference evidence="10" key="1">
    <citation type="journal article" date="2019" name="Int. J. Syst. Evol. Microbiol.">
        <title>The Global Catalogue of Microorganisms (GCM) 10K type strain sequencing project: providing services to taxonomists for standard genome sequencing and annotation.</title>
        <authorList>
            <consortium name="The Broad Institute Genomics Platform"/>
            <consortium name="The Broad Institute Genome Sequencing Center for Infectious Disease"/>
            <person name="Wu L."/>
            <person name="Ma J."/>
        </authorList>
    </citation>
    <scope>NUCLEOTIDE SEQUENCE [LARGE SCALE GENOMIC DNA]</scope>
    <source>
        <strain evidence="10">KACC 13778</strain>
    </source>
</reference>
<gene>
    <name evidence="7 9" type="primary">pgl</name>
    <name evidence="9" type="ORF">ACFPKY_05265</name>
</gene>
<dbReference type="InterPro" id="IPR005900">
    <property type="entry name" value="6-phosphogluconolactonase_DevB"/>
</dbReference>
<keyword evidence="10" id="KW-1185">Reference proteome</keyword>
<dbReference type="SUPFAM" id="SSF100950">
    <property type="entry name" value="NagB/RpiA/CoA transferase-like"/>
    <property type="match status" value="1"/>
</dbReference>
<feature type="domain" description="Glucosamine/galactosamine-6-phosphate isomerase" evidence="8">
    <location>
        <begin position="12"/>
        <end position="230"/>
    </location>
</feature>
<comment type="function">
    <text evidence="2 7">Hydrolysis of 6-phosphogluconolactone to 6-phosphogluconate.</text>
</comment>
<protein>
    <recommendedName>
        <fullName evidence="6 7">6-phosphogluconolactonase</fullName>
        <shortName evidence="7">6PGL</shortName>
        <ecNumber evidence="5 7">3.1.1.31</ecNumber>
    </recommendedName>
</protein>
<keyword evidence="7 9" id="KW-0378">Hydrolase</keyword>
<dbReference type="NCBIfam" id="TIGR01198">
    <property type="entry name" value="pgl"/>
    <property type="match status" value="1"/>
</dbReference>
<comment type="similarity">
    <text evidence="4 7">Belongs to the glucosamine/galactosamine-6-phosphate isomerase family. 6-phosphogluconolactonase subfamily.</text>
</comment>
<comment type="catalytic activity">
    <reaction evidence="1 7">
        <text>6-phospho-D-glucono-1,5-lactone + H2O = 6-phospho-D-gluconate + H(+)</text>
        <dbReference type="Rhea" id="RHEA:12556"/>
        <dbReference type="ChEBI" id="CHEBI:15377"/>
        <dbReference type="ChEBI" id="CHEBI:15378"/>
        <dbReference type="ChEBI" id="CHEBI:57955"/>
        <dbReference type="ChEBI" id="CHEBI:58759"/>
        <dbReference type="EC" id="3.1.1.31"/>
    </reaction>
</comment>
<evidence type="ECO:0000256" key="6">
    <source>
        <dbReference type="ARBA" id="ARBA00020337"/>
    </source>
</evidence>